<protein>
    <recommendedName>
        <fullName evidence="5">Late embryogenesis abundant protein LEA-2 subgroup domain-containing protein</fullName>
    </recommendedName>
</protein>
<comment type="caution">
    <text evidence="3">The sequence shown here is derived from an EMBL/GenBank/DDBJ whole genome shotgun (WGS) entry which is preliminary data.</text>
</comment>
<keyword evidence="2" id="KW-1133">Transmembrane helix</keyword>
<dbReference type="EMBL" id="PGOL01000113">
    <property type="protein sequence ID" value="PKI76507.1"/>
    <property type="molecule type" value="Genomic_DNA"/>
</dbReference>
<dbReference type="AlphaFoldDB" id="A0A2I0L724"/>
<feature type="transmembrane region" description="Helical" evidence="2">
    <location>
        <begin position="60"/>
        <end position="78"/>
    </location>
</feature>
<evidence type="ECO:0000313" key="4">
    <source>
        <dbReference type="Proteomes" id="UP000233551"/>
    </source>
</evidence>
<dbReference type="Proteomes" id="UP000233551">
    <property type="component" value="Unassembled WGS sequence"/>
</dbReference>
<evidence type="ECO:0000256" key="1">
    <source>
        <dbReference type="SAM" id="MobiDB-lite"/>
    </source>
</evidence>
<dbReference type="STRING" id="22663.A0A2I0L724"/>
<proteinExistence type="predicted"/>
<evidence type="ECO:0008006" key="5">
    <source>
        <dbReference type="Google" id="ProtNLM"/>
    </source>
</evidence>
<evidence type="ECO:0000256" key="2">
    <source>
        <dbReference type="SAM" id="Phobius"/>
    </source>
</evidence>
<gene>
    <name evidence="3" type="ORF">CRG98_003058</name>
</gene>
<evidence type="ECO:0000313" key="3">
    <source>
        <dbReference type="EMBL" id="PKI76507.1"/>
    </source>
</evidence>
<reference evidence="3 4" key="1">
    <citation type="submission" date="2017-11" db="EMBL/GenBank/DDBJ databases">
        <title>De-novo sequencing of pomegranate (Punica granatum L.) genome.</title>
        <authorList>
            <person name="Akparov Z."/>
            <person name="Amiraslanov A."/>
            <person name="Hajiyeva S."/>
            <person name="Abbasov M."/>
            <person name="Kaur K."/>
            <person name="Hamwieh A."/>
            <person name="Solovyev V."/>
            <person name="Salamov A."/>
            <person name="Braich B."/>
            <person name="Kosarev P."/>
            <person name="Mahmoud A."/>
            <person name="Hajiyev E."/>
            <person name="Babayeva S."/>
            <person name="Izzatullayeva V."/>
            <person name="Mammadov A."/>
            <person name="Mammadov A."/>
            <person name="Sharifova S."/>
            <person name="Ojaghi J."/>
            <person name="Eynullazada K."/>
            <person name="Bayramov B."/>
            <person name="Abdulazimova A."/>
            <person name="Shahmuradov I."/>
        </authorList>
    </citation>
    <scope>NUCLEOTIDE SEQUENCE [LARGE SCALE GENOMIC DNA]</scope>
    <source>
        <strain evidence="4">cv. AG2017</strain>
        <tissue evidence="3">Leaf</tissue>
    </source>
</reference>
<sequence>MRKHERYQNLLHHLEQRTQNLKTSTPRPRPRPSPLHLQPHPGGQVNQILLPPNVVGLRKTTALLLVLVLILVLVLLLMTPKKYVIGSQGRRTHPLIWYDEAGLLVTQITIDILAENANAKAHATFQDTSFFLIFGGMEIAQLVAPPFDVKKNGSQDIHYVVESSPIPLDPEKMELVNLFIRRNDVVFELKGKFRAQWRVGLLGSVKFWSHLNCWLHFHPWNGTYTNPKRCSSKAK</sequence>
<organism evidence="3 4">
    <name type="scientific">Punica granatum</name>
    <name type="common">Pomegranate</name>
    <dbReference type="NCBI Taxonomy" id="22663"/>
    <lineage>
        <taxon>Eukaryota</taxon>
        <taxon>Viridiplantae</taxon>
        <taxon>Streptophyta</taxon>
        <taxon>Embryophyta</taxon>
        <taxon>Tracheophyta</taxon>
        <taxon>Spermatophyta</taxon>
        <taxon>Magnoliopsida</taxon>
        <taxon>eudicotyledons</taxon>
        <taxon>Gunneridae</taxon>
        <taxon>Pentapetalae</taxon>
        <taxon>rosids</taxon>
        <taxon>malvids</taxon>
        <taxon>Myrtales</taxon>
        <taxon>Lythraceae</taxon>
        <taxon>Punica</taxon>
    </lineage>
</organism>
<accession>A0A2I0L724</accession>
<keyword evidence="2" id="KW-0472">Membrane</keyword>
<keyword evidence="2" id="KW-0812">Transmembrane</keyword>
<feature type="region of interest" description="Disordered" evidence="1">
    <location>
        <begin position="16"/>
        <end position="42"/>
    </location>
</feature>
<keyword evidence="4" id="KW-1185">Reference proteome</keyword>
<name>A0A2I0L724_PUNGR</name>